<dbReference type="InterPro" id="IPR011701">
    <property type="entry name" value="MFS"/>
</dbReference>
<feature type="transmembrane region" description="Helical" evidence="9">
    <location>
        <begin position="140"/>
        <end position="161"/>
    </location>
</feature>
<keyword evidence="4 9" id="KW-0812">Transmembrane</keyword>
<reference evidence="11 13" key="2">
    <citation type="journal article" date="2013" name="Nature">
        <title>Insights into bilaterian evolution from three spiralian genomes.</title>
        <authorList>
            <person name="Simakov O."/>
            <person name="Marletaz F."/>
            <person name="Cho S.J."/>
            <person name="Edsinger-Gonzales E."/>
            <person name="Havlak P."/>
            <person name="Hellsten U."/>
            <person name="Kuo D.H."/>
            <person name="Larsson T."/>
            <person name="Lv J."/>
            <person name="Arendt D."/>
            <person name="Savage R."/>
            <person name="Osoegawa K."/>
            <person name="de Jong P."/>
            <person name="Grimwood J."/>
            <person name="Chapman J.A."/>
            <person name="Shapiro H."/>
            <person name="Aerts A."/>
            <person name="Otillar R.P."/>
            <person name="Terry A.Y."/>
            <person name="Boore J.L."/>
            <person name="Grigoriev I.V."/>
            <person name="Lindberg D.R."/>
            <person name="Seaver E.C."/>
            <person name="Weisblat D.A."/>
            <person name="Putnam N.H."/>
            <person name="Rokhsar D.S."/>
        </authorList>
    </citation>
    <scope>NUCLEOTIDE SEQUENCE</scope>
</reference>
<accession>T1EMB8</accession>
<feature type="transmembrane region" description="Helical" evidence="9">
    <location>
        <begin position="347"/>
        <end position="365"/>
    </location>
</feature>
<evidence type="ECO:0000256" key="1">
    <source>
        <dbReference type="ARBA" id="ARBA00004141"/>
    </source>
</evidence>
<keyword evidence="13" id="KW-1185">Reference proteome</keyword>
<dbReference type="PANTHER" id="PTHR23506:SF13">
    <property type="entry name" value="VESICULAR ACETYLCHOLINE TRANSPORTER"/>
    <property type="match status" value="1"/>
</dbReference>
<reference evidence="13" key="1">
    <citation type="submission" date="2012-12" db="EMBL/GenBank/DDBJ databases">
        <authorList>
            <person name="Hellsten U."/>
            <person name="Grimwood J."/>
            <person name="Chapman J.A."/>
            <person name="Shapiro H."/>
            <person name="Aerts A."/>
            <person name="Otillar R.P."/>
            <person name="Terry A.Y."/>
            <person name="Boore J.L."/>
            <person name="Simakov O."/>
            <person name="Marletaz F."/>
            <person name="Cho S.-J."/>
            <person name="Edsinger-Gonzales E."/>
            <person name="Havlak P."/>
            <person name="Kuo D.-H."/>
            <person name="Larsson T."/>
            <person name="Lv J."/>
            <person name="Arendt D."/>
            <person name="Savage R."/>
            <person name="Osoegawa K."/>
            <person name="de Jong P."/>
            <person name="Lindberg D.R."/>
            <person name="Seaver E.C."/>
            <person name="Weisblat D.A."/>
            <person name="Putnam N.H."/>
            <person name="Grigoriev I.V."/>
            <person name="Rokhsar D.S."/>
        </authorList>
    </citation>
    <scope>NUCLEOTIDE SEQUENCE</scope>
</reference>
<dbReference type="STRING" id="6412.T1EMB8"/>
<dbReference type="GeneID" id="20197718"/>
<evidence type="ECO:0000259" key="10">
    <source>
        <dbReference type="PROSITE" id="PS50850"/>
    </source>
</evidence>
<feature type="transmembrane region" description="Helical" evidence="9">
    <location>
        <begin position="227"/>
        <end position="247"/>
    </location>
</feature>
<keyword evidence="7 9" id="KW-0472">Membrane</keyword>
<keyword evidence="8" id="KW-0325">Glycoprotein</keyword>
<feature type="transmembrane region" description="Helical" evidence="9">
    <location>
        <begin position="436"/>
        <end position="458"/>
    </location>
</feature>
<dbReference type="AlphaFoldDB" id="T1EMB8"/>
<proteinExistence type="inferred from homology"/>
<dbReference type="FunFam" id="1.20.1250.20:FF:000401">
    <property type="entry name" value="Vesicular amine transporter"/>
    <property type="match status" value="1"/>
</dbReference>
<evidence type="ECO:0000256" key="5">
    <source>
        <dbReference type="ARBA" id="ARBA00022775"/>
    </source>
</evidence>
<evidence type="ECO:0000313" key="11">
    <source>
        <dbReference type="EMBL" id="ESN99656.1"/>
    </source>
</evidence>
<feature type="transmembrane region" description="Helical" evidence="9">
    <location>
        <begin position="21"/>
        <end position="49"/>
    </location>
</feature>
<dbReference type="GO" id="GO:0007268">
    <property type="term" value="P:chemical synaptic transmission"/>
    <property type="evidence" value="ECO:0000318"/>
    <property type="project" value="GO_Central"/>
</dbReference>
<keyword evidence="6 9" id="KW-1133">Transmembrane helix</keyword>
<comment type="subcellular location">
    <subcellularLocation>
        <location evidence="1">Membrane</location>
        <topology evidence="1">Multi-pass membrane protein</topology>
    </subcellularLocation>
</comment>
<evidence type="ECO:0000256" key="2">
    <source>
        <dbReference type="ARBA" id="ARBA00006829"/>
    </source>
</evidence>
<dbReference type="InterPro" id="IPR020846">
    <property type="entry name" value="MFS_dom"/>
</dbReference>
<evidence type="ECO:0000313" key="12">
    <source>
        <dbReference type="EnsemblMetazoa" id="HelroP157477"/>
    </source>
</evidence>
<keyword evidence="5" id="KW-0532">Neurotransmitter transport</keyword>
<feature type="transmembrane region" description="Helical" evidence="9">
    <location>
        <begin position="403"/>
        <end position="424"/>
    </location>
</feature>
<evidence type="ECO:0000256" key="3">
    <source>
        <dbReference type="ARBA" id="ARBA00022448"/>
    </source>
</evidence>
<dbReference type="OMA" id="TRTPEVW"/>
<dbReference type="InterPro" id="IPR050930">
    <property type="entry name" value="MFS_Vesicular_Transporter"/>
</dbReference>
<name>T1EMB8_HELRO</name>
<dbReference type="PROSITE" id="PS50850">
    <property type="entry name" value="MFS"/>
    <property type="match status" value="1"/>
</dbReference>
<dbReference type="PANTHER" id="PTHR23506">
    <property type="entry name" value="GH10249P"/>
    <property type="match status" value="1"/>
</dbReference>
<evidence type="ECO:0000256" key="6">
    <source>
        <dbReference type="ARBA" id="ARBA00022989"/>
    </source>
</evidence>
<dbReference type="SUPFAM" id="SSF103473">
    <property type="entry name" value="MFS general substrate transporter"/>
    <property type="match status" value="1"/>
</dbReference>
<dbReference type="EMBL" id="KB097106">
    <property type="protein sequence ID" value="ESN99656.1"/>
    <property type="molecule type" value="Genomic_DNA"/>
</dbReference>
<evidence type="ECO:0000256" key="8">
    <source>
        <dbReference type="ARBA" id="ARBA00023180"/>
    </source>
</evidence>
<feature type="transmembrane region" description="Helical" evidence="9">
    <location>
        <begin position="371"/>
        <end position="391"/>
    </location>
</feature>
<feature type="domain" description="Major facilitator superfamily (MFS) profile" evidence="10">
    <location>
        <begin position="23"/>
        <end position="460"/>
    </location>
</feature>
<dbReference type="EMBL" id="AMQM01005848">
    <property type="status" value="NOT_ANNOTATED_CDS"/>
    <property type="molecule type" value="Genomic_DNA"/>
</dbReference>
<dbReference type="GO" id="GO:0030121">
    <property type="term" value="C:AP-1 adaptor complex"/>
    <property type="evidence" value="ECO:0000318"/>
    <property type="project" value="GO_Central"/>
</dbReference>
<dbReference type="InterPro" id="IPR036259">
    <property type="entry name" value="MFS_trans_sf"/>
</dbReference>
<dbReference type="CTD" id="20197718"/>
<feature type="transmembrane region" description="Helical" evidence="9">
    <location>
        <begin position="274"/>
        <end position="297"/>
    </location>
</feature>
<dbReference type="FunFam" id="1.20.1250.20:FF:000793">
    <property type="entry name" value="GG12415"/>
    <property type="match status" value="1"/>
</dbReference>
<feature type="transmembrane region" description="Helical" evidence="9">
    <location>
        <begin position="200"/>
        <end position="221"/>
    </location>
</feature>
<dbReference type="Gene3D" id="1.20.1250.20">
    <property type="entry name" value="MFS general substrate transporter like domains"/>
    <property type="match status" value="2"/>
</dbReference>
<keyword evidence="3" id="KW-0813">Transport</keyword>
<reference evidence="12" key="3">
    <citation type="submission" date="2015-06" db="UniProtKB">
        <authorList>
            <consortium name="EnsemblMetazoa"/>
        </authorList>
    </citation>
    <scope>IDENTIFICATION</scope>
</reference>
<dbReference type="eggNOG" id="KOG3764">
    <property type="taxonomic scope" value="Eukaryota"/>
</dbReference>
<evidence type="ECO:0000313" key="13">
    <source>
        <dbReference type="Proteomes" id="UP000015101"/>
    </source>
</evidence>
<dbReference type="InParanoid" id="T1EMB8"/>
<dbReference type="GO" id="GO:0005277">
    <property type="term" value="F:acetylcholine transmembrane transporter activity"/>
    <property type="evidence" value="ECO:0000318"/>
    <property type="project" value="GO_Central"/>
</dbReference>
<dbReference type="KEGG" id="hro:HELRODRAFT_157477"/>
<dbReference type="GO" id="GO:0043195">
    <property type="term" value="C:terminal bouton"/>
    <property type="evidence" value="ECO:0000318"/>
    <property type="project" value="GO_Central"/>
</dbReference>
<evidence type="ECO:0000256" key="4">
    <source>
        <dbReference type="ARBA" id="ARBA00022692"/>
    </source>
</evidence>
<organism evidence="12 13">
    <name type="scientific">Helobdella robusta</name>
    <name type="common">Californian leech</name>
    <dbReference type="NCBI Taxonomy" id="6412"/>
    <lineage>
        <taxon>Eukaryota</taxon>
        <taxon>Metazoa</taxon>
        <taxon>Spiralia</taxon>
        <taxon>Lophotrochozoa</taxon>
        <taxon>Annelida</taxon>
        <taxon>Clitellata</taxon>
        <taxon>Hirudinea</taxon>
        <taxon>Rhynchobdellida</taxon>
        <taxon>Glossiphoniidae</taxon>
        <taxon>Helobdella</taxon>
    </lineage>
</organism>
<comment type="similarity">
    <text evidence="2">Belongs to the major facilitator superfamily. Vesicular transporter family.</text>
</comment>
<protein>
    <recommendedName>
        <fullName evidence="10">Major facilitator superfamily (MFS) profile domain-containing protein</fullName>
    </recommendedName>
</protein>
<gene>
    <name evidence="12" type="primary">20197718</name>
    <name evidence="11" type="ORF">HELRODRAFT_157477</name>
</gene>
<dbReference type="HOGENOM" id="CLU_001265_10_9_1"/>
<dbReference type="FunCoup" id="T1EMB8">
    <property type="interactions" value="12"/>
</dbReference>
<evidence type="ECO:0000256" key="7">
    <source>
        <dbReference type="ARBA" id="ARBA00023136"/>
    </source>
</evidence>
<dbReference type="OrthoDB" id="5086884at2759"/>
<dbReference type="GO" id="GO:0030122">
    <property type="term" value="C:AP-2 adaptor complex"/>
    <property type="evidence" value="ECO:0000318"/>
    <property type="project" value="GO_Central"/>
</dbReference>
<feature type="transmembrane region" description="Helical" evidence="9">
    <location>
        <begin position="317"/>
        <end position="335"/>
    </location>
</feature>
<sequence length="490" mass="54160">MEKGFLADLNERIQNPESQRCLVLVIVCIALLLDNMLYMVIVPIIPIYLDEMKADDSSTTTTSIKITTSINYSCKQHLLQMPKTKKNLVGKTVPILVKYSGDESTDARVGILFASKALVQLFISPISGTVIDRIGYETPMIIGLSIIFFSTTIFAFGRSYALLFIARSLQGVGSAFADTSGLAMIADRYKENAARSKAQGIALAFISFGCLFAPPFGGFFYKYAGKAVPFLLLSLIALADGVMLKLVSKPAKKKEKQTLCDNGLEKKGTPIYKLILDPYIALCAGALVMANVSLAFLEPTIARWMKETMKADEFQIGVVWLPPFIPHVLGVYVTVRLAKLYPKHQWLITAVGLSLEGISCLIIPFCSNFKMVILPLMIDCFGIALVDTAILPSLAYLVDHRHVSVYGSVYAIADISYSLAYAFGPILADEIYQKIGFFWLNFGIFLSNVLYAPLLIFLKNVYKYNEFEAEEDEGYVGEDASPPDPHLRIQ</sequence>
<dbReference type="RefSeq" id="XP_009022402.1">
    <property type="nucleotide sequence ID" value="XM_009024154.1"/>
</dbReference>
<dbReference type="Proteomes" id="UP000015101">
    <property type="component" value="Unassembled WGS sequence"/>
</dbReference>
<dbReference type="Pfam" id="PF07690">
    <property type="entry name" value="MFS_1"/>
    <property type="match status" value="1"/>
</dbReference>
<evidence type="ECO:0000256" key="9">
    <source>
        <dbReference type="SAM" id="Phobius"/>
    </source>
</evidence>
<dbReference type="EnsemblMetazoa" id="HelroT157477">
    <property type="protein sequence ID" value="HelroP157477"/>
    <property type="gene ID" value="HelroG157477"/>
</dbReference>